<dbReference type="PROSITE" id="PS00086">
    <property type="entry name" value="CYTOCHROME_P450"/>
    <property type="match status" value="1"/>
</dbReference>
<dbReference type="InterPro" id="IPR002397">
    <property type="entry name" value="Cyt_P450_B"/>
</dbReference>
<protein>
    <submittedName>
        <fullName evidence="3">Cytochrome P450</fullName>
    </submittedName>
</protein>
<accession>A0A844AVR5</accession>
<keyword evidence="2" id="KW-0503">Monooxygenase</keyword>
<evidence type="ECO:0000256" key="2">
    <source>
        <dbReference type="RuleBase" id="RU000461"/>
    </source>
</evidence>
<sequence length="228" mass="25018">MSSTSAIPVIDDISIADMHRDPTTVYARLRRNAPVALLKATGRVLLTNASDPLNIERIRCNIKVLIGGGVNKPRDTLLTSVFGLLTHPVQKLLAISNPAMMERTFEEAVRWVAPIQTSPRKTLSDVTMSGVALPAGTRVSTIQASANHDEEIYDAPEVFDIARSETRHFSFGNGSHFCMGTHLSRMSVAKVMLPALLKRFPDMQLQDADAVEWYGFTFRGPLSLGVTL</sequence>
<comment type="caution">
    <text evidence="3">The sequence shown here is derived from an EMBL/GenBank/DDBJ whole genome shotgun (WGS) entry which is preliminary data.</text>
</comment>
<keyword evidence="2" id="KW-0408">Iron</keyword>
<dbReference type="Pfam" id="PF00067">
    <property type="entry name" value="p450"/>
    <property type="match status" value="1"/>
</dbReference>
<evidence type="ECO:0000256" key="1">
    <source>
        <dbReference type="ARBA" id="ARBA00010617"/>
    </source>
</evidence>
<dbReference type="GO" id="GO:0020037">
    <property type="term" value="F:heme binding"/>
    <property type="evidence" value="ECO:0007669"/>
    <property type="project" value="InterPro"/>
</dbReference>
<dbReference type="GO" id="GO:0016705">
    <property type="term" value="F:oxidoreductase activity, acting on paired donors, with incorporation or reduction of molecular oxygen"/>
    <property type="evidence" value="ECO:0007669"/>
    <property type="project" value="InterPro"/>
</dbReference>
<organism evidence="3 4">
    <name type="scientific">Tritonibacter aquimaris</name>
    <dbReference type="NCBI Taxonomy" id="2663379"/>
    <lineage>
        <taxon>Bacteria</taxon>
        <taxon>Pseudomonadati</taxon>
        <taxon>Pseudomonadota</taxon>
        <taxon>Alphaproteobacteria</taxon>
        <taxon>Rhodobacterales</taxon>
        <taxon>Paracoccaceae</taxon>
        <taxon>Tritonibacter</taxon>
    </lineage>
</organism>
<gene>
    <name evidence="3" type="ORF">GG681_15070</name>
</gene>
<name>A0A844AVR5_9RHOB</name>
<dbReference type="Gene3D" id="1.10.630.10">
    <property type="entry name" value="Cytochrome P450"/>
    <property type="match status" value="1"/>
</dbReference>
<dbReference type="GO" id="GO:0004497">
    <property type="term" value="F:monooxygenase activity"/>
    <property type="evidence" value="ECO:0007669"/>
    <property type="project" value="UniProtKB-KW"/>
</dbReference>
<dbReference type="AlphaFoldDB" id="A0A844AVR5"/>
<keyword evidence="4" id="KW-1185">Reference proteome</keyword>
<evidence type="ECO:0000313" key="4">
    <source>
        <dbReference type="Proteomes" id="UP000436694"/>
    </source>
</evidence>
<comment type="similarity">
    <text evidence="1 2">Belongs to the cytochrome P450 family.</text>
</comment>
<dbReference type="InterPro" id="IPR036396">
    <property type="entry name" value="Cyt_P450_sf"/>
</dbReference>
<keyword evidence="2" id="KW-0349">Heme</keyword>
<keyword evidence="2" id="KW-0479">Metal-binding</keyword>
<dbReference type="GO" id="GO:0005506">
    <property type="term" value="F:iron ion binding"/>
    <property type="evidence" value="ECO:0007669"/>
    <property type="project" value="InterPro"/>
</dbReference>
<dbReference type="InterPro" id="IPR001128">
    <property type="entry name" value="Cyt_P450"/>
</dbReference>
<dbReference type="EMBL" id="WIXK01000009">
    <property type="protein sequence ID" value="MQY43967.1"/>
    <property type="molecule type" value="Genomic_DNA"/>
</dbReference>
<dbReference type="PRINTS" id="PR00359">
    <property type="entry name" value="BP450"/>
</dbReference>
<dbReference type="InterPro" id="IPR017972">
    <property type="entry name" value="Cyt_P450_CS"/>
</dbReference>
<dbReference type="Proteomes" id="UP000436694">
    <property type="component" value="Unassembled WGS sequence"/>
</dbReference>
<dbReference type="RefSeq" id="WP_153548859.1">
    <property type="nucleotide sequence ID" value="NZ_WIXK01000009.1"/>
</dbReference>
<dbReference type="PANTHER" id="PTHR46696">
    <property type="entry name" value="P450, PUTATIVE (EUROFUNG)-RELATED"/>
    <property type="match status" value="1"/>
</dbReference>
<reference evidence="3 4" key="1">
    <citation type="submission" date="2019-10" db="EMBL/GenBank/DDBJ databases">
        <title>Epibacterium sp. nov., isolated from seawater.</title>
        <authorList>
            <person name="Zhang X."/>
            <person name="Li N."/>
        </authorList>
    </citation>
    <scope>NUCLEOTIDE SEQUENCE [LARGE SCALE GENOMIC DNA]</scope>
    <source>
        <strain evidence="3 4">SM1969</strain>
    </source>
</reference>
<proteinExistence type="inferred from homology"/>
<dbReference type="PANTHER" id="PTHR46696:SF1">
    <property type="entry name" value="CYTOCHROME P450 YJIB-RELATED"/>
    <property type="match status" value="1"/>
</dbReference>
<keyword evidence="2" id="KW-0560">Oxidoreductase</keyword>
<dbReference type="SUPFAM" id="SSF48264">
    <property type="entry name" value="Cytochrome P450"/>
    <property type="match status" value="1"/>
</dbReference>
<evidence type="ECO:0000313" key="3">
    <source>
        <dbReference type="EMBL" id="MQY43967.1"/>
    </source>
</evidence>